<comment type="subcellular location">
    <subcellularLocation>
        <location evidence="1">Membrane</location>
        <topology evidence="1">Multi-pass membrane protein</topology>
    </subcellularLocation>
</comment>
<feature type="transmembrane region" description="Helical" evidence="7">
    <location>
        <begin position="344"/>
        <end position="366"/>
    </location>
</feature>
<feature type="transmembrane region" description="Helical" evidence="7">
    <location>
        <begin position="137"/>
        <end position="161"/>
    </location>
</feature>
<reference evidence="9 10" key="1">
    <citation type="submission" date="2023-05" db="EMBL/GenBank/DDBJ databases">
        <title>Streptantibioticus silvisoli sp. nov., acidotolerant actinomycetes 1 from pine litter.</title>
        <authorList>
            <person name="Swiecimska M."/>
            <person name="Golinska P."/>
            <person name="Sangal V."/>
            <person name="Wachnowicz B."/>
            <person name="Goodfellow M."/>
        </authorList>
    </citation>
    <scope>NUCLEOTIDE SEQUENCE [LARGE SCALE GENOMIC DNA]</scope>
    <source>
        <strain evidence="9 10">SL54</strain>
    </source>
</reference>
<evidence type="ECO:0000256" key="3">
    <source>
        <dbReference type="ARBA" id="ARBA00022692"/>
    </source>
</evidence>
<feature type="transmembrane region" description="Helical" evidence="7">
    <location>
        <begin position="378"/>
        <end position="401"/>
    </location>
</feature>
<evidence type="ECO:0000256" key="4">
    <source>
        <dbReference type="ARBA" id="ARBA00022989"/>
    </source>
</evidence>
<dbReference type="PANTHER" id="PTHR32468">
    <property type="entry name" value="CATION/H + ANTIPORTER"/>
    <property type="match status" value="1"/>
</dbReference>
<feature type="transmembrane region" description="Helical" evidence="7">
    <location>
        <begin position="173"/>
        <end position="197"/>
    </location>
</feature>
<dbReference type="InterPro" id="IPR006153">
    <property type="entry name" value="Cation/H_exchanger_TM"/>
</dbReference>
<keyword evidence="5" id="KW-0406">Ion transport</keyword>
<dbReference type="RefSeq" id="WP_271324939.1">
    <property type="nucleotide sequence ID" value="NZ_JAAGKO020000038.1"/>
</dbReference>
<evidence type="ECO:0000259" key="8">
    <source>
        <dbReference type="Pfam" id="PF00999"/>
    </source>
</evidence>
<keyword evidence="3 7" id="KW-0812">Transmembrane</keyword>
<feature type="transmembrane region" description="Helical" evidence="7">
    <location>
        <begin position="203"/>
        <end position="221"/>
    </location>
</feature>
<evidence type="ECO:0000313" key="9">
    <source>
        <dbReference type="EMBL" id="MDI5965588.1"/>
    </source>
</evidence>
<dbReference type="Proteomes" id="UP001156398">
    <property type="component" value="Unassembled WGS sequence"/>
</dbReference>
<feature type="transmembrane region" description="Helical" evidence="7">
    <location>
        <begin position="37"/>
        <end position="58"/>
    </location>
</feature>
<feature type="transmembrane region" description="Helical" evidence="7">
    <location>
        <begin position="6"/>
        <end position="25"/>
    </location>
</feature>
<evidence type="ECO:0000256" key="5">
    <source>
        <dbReference type="ARBA" id="ARBA00023065"/>
    </source>
</evidence>
<keyword evidence="10" id="KW-1185">Reference proteome</keyword>
<feature type="transmembrane region" description="Helical" evidence="7">
    <location>
        <begin position="70"/>
        <end position="86"/>
    </location>
</feature>
<evidence type="ECO:0000256" key="2">
    <source>
        <dbReference type="ARBA" id="ARBA00022448"/>
    </source>
</evidence>
<feature type="transmembrane region" description="Helical" evidence="7">
    <location>
        <begin position="98"/>
        <end position="125"/>
    </location>
</feature>
<feature type="transmembrane region" description="Helical" evidence="7">
    <location>
        <begin position="283"/>
        <end position="303"/>
    </location>
</feature>
<evidence type="ECO:0000256" key="7">
    <source>
        <dbReference type="SAM" id="Phobius"/>
    </source>
</evidence>
<feature type="transmembrane region" description="Helical" evidence="7">
    <location>
        <begin position="315"/>
        <end position="338"/>
    </location>
</feature>
<organism evidence="9 10">
    <name type="scientific">Streptantibioticus silvisoli</name>
    <dbReference type="NCBI Taxonomy" id="2705255"/>
    <lineage>
        <taxon>Bacteria</taxon>
        <taxon>Bacillati</taxon>
        <taxon>Actinomycetota</taxon>
        <taxon>Actinomycetes</taxon>
        <taxon>Kitasatosporales</taxon>
        <taxon>Streptomycetaceae</taxon>
        <taxon>Streptantibioticus</taxon>
    </lineage>
</organism>
<evidence type="ECO:0000256" key="1">
    <source>
        <dbReference type="ARBA" id="ARBA00004141"/>
    </source>
</evidence>
<protein>
    <submittedName>
        <fullName evidence="9">Cation:proton antiporter</fullName>
    </submittedName>
</protein>
<dbReference type="Gene3D" id="1.20.1530.20">
    <property type="match status" value="1"/>
</dbReference>
<keyword evidence="4 7" id="KW-1133">Transmembrane helix</keyword>
<evidence type="ECO:0000256" key="6">
    <source>
        <dbReference type="ARBA" id="ARBA00023136"/>
    </source>
</evidence>
<evidence type="ECO:0000313" key="10">
    <source>
        <dbReference type="Proteomes" id="UP001156398"/>
    </source>
</evidence>
<accession>A0ABT6W4A8</accession>
<sequence length="425" mass="43740">MTATQLAPAFFAAAVVILVVCRLVARLLSFAAQPPVVGEMVAGVLLGPSLLGLVAPGAEHALFPDSLRPVLYVVGQIGLVAFMFQAGHEFRSYVNGKLAGTAAALSAAGIVVPLVLGAGLTVLAHGHVGVFAPGVPLGVSAGFVGVALAITAFPMLARIITERGLSGSRYGSLALAGGALDDVVAWCLLAAVLSVAAGRLRPLLEAVGGAAVFALVTYYVLRPLLARVMDHPRLNDEVRLLVAAAALFGAAWFTDTIGLFAVFGAFCVGMVMPRGPAAERVVATASTSARVLFLPMFFVYSGLNTRFALLGDPALLVFSLLAVIAAVAGKFGGCWAAARLRGEPQAVAVRLGALMNARGLMQLIALNVGLQAGIVNHALFTALVLVALVTTIMTTPVLAWLDRRFPAPPDPDPLPRAVAVAVPEH</sequence>
<dbReference type="EMBL" id="JAAGKO020000038">
    <property type="protein sequence ID" value="MDI5965588.1"/>
    <property type="molecule type" value="Genomic_DNA"/>
</dbReference>
<dbReference type="InterPro" id="IPR038770">
    <property type="entry name" value="Na+/solute_symporter_sf"/>
</dbReference>
<name>A0ABT6W4A8_9ACTN</name>
<comment type="caution">
    <text evidence="9">The sequence shown here is derived from an EMBL/GenBank/DDBJ whole genome shotgun (WGS) entry which is preliminary data.</text>
</comment>
<gene>
    <name evidence="9" type="ORF">POF43_023155</name>
</gene>
<feature type="domain" description="Cation/H+ exchanger transmembrane" evidence="8">
    <location>
        <begin position="16"/>
        <end position="400"/>
    </location>
</feature>
<keyword evidence="6 7" id="KW-0472">Membrane</keyword>
<dbReference type="Pfam" id="PF00999">
    <property type="entry name" value="Na_H_Exchanger"/>
    <property type="match status" value="1"/>
</dbReference>
<proteinExistence type="predicted"/>
<dbReference type="PANTHER" id="PTHR32468:SF0">
    <property type="entry name" value="K(+)_H(+) ANTIPORTER 1"/>
    <property type="match status" value="1"/>
</dbReference>
<dbReference type="InterPro" id="IPR050794">
    <property type="entry name" value="CPA2_transporter"/>
</dbReference>
<feature type="transmembrane region" description="Helical" evidence="7">
    <location>
        <begin position="241"/>
        <end position="271"/>
    </location>
</feature>
<keyword evidence="2" id="KW-0813">Transport</keyword>